<evidence type="ECO:0000313" key="3">
    <source>
        <dbReference type="Proteomes" id="UP000054870"/>
    </source>
</evidence>
<protein>
    <submittedName>
        <fullName evidence="2">Uncharacterized protein</fullName>
    </submittedName>
</protein>
<feature type="region of interest" description="Disordered" evidence="1">
    <location>
        <begin position="1"/>
        <end position="27"/>
    </location>
</feature>
<accession>A0A158DNH0</accession>
<comment type="caution">
    <text evidence="2">The sequence shown here is derived from an EMBL/GenBank/DDBJ whole genome shotgun (WGS) entry which is preliminary data.</text>
</comment>
<feature type="compositionally biased region" description="Basic and acidic residues" evidence="1">
    <location>
        <begin position="1"/>
        <end position="19"/>
    </location>
</feature>
<dbReference type="AlphaFoldDB" id="A0A158DNH0"/>
<organism evidence="2 3">
    <name type="scientific">Caballeronia catudaia</name>
    <dbReference type="NCBI Taxonomy" id="1777136"/>
    <lineage>
        <taxon>Bacteria</taxon>
        <taxon>Pseudomonadati</taxon>
        <taxon>Pseudomonadota</taxon>
        <taxon>Betaproteobacteria</taxon>
        <taxon>Burkholderiales</taxon>
        <taxon>Burkholderiaceae</taxon>
        <taxon>Caballeronia</taxon>
    </lineage>
</organism>
<gene>
    <name evidence="2" type="ORF">AWB75_06989</name>
</gene>
<sequence>MTGRRVADLHQANARDGRARRNASRQAVVGHRPRQSCSDIRHIPRKPWRARVAARTSLDCPGPLRGRRLCRQKTCDMSRGLPEGSLRVVRRNFVDVSPGAEEVGHLAHAQAELFRVVATWKLKSDRRHGIGCGVVSGKNRTGSNQRVDPAVRNAARRGRRCACASRIYRAIFEANNDQIHGSGAVTLQLGG</sequence>
<proteinExistence type="predicted"/>
<dbReference type="Proteomes" id="UP000054870">
    <property type="component" value="Unassembled WGS sequence"/>
</dbReference>
<reference evidence="2" key="1">
    <citation type="submission" date="2016-01" db="EMBL/GenBank/DDBJ databases">
        <authorList>
            <person name="Peeters C."/>
        </authorList>
    </citation>
    <scope>NUCLEOTIDE SEQUENCE [LARGE SCALE GENOMIC DNA]</scope>
    <source>
        <strain evidence="2">LMG 29318</strain>
    </source>
</reference>
<dbReference type="EMBL" id="FCOF02000084">
    <property type="protein sequence ID" value="SAK96159.1"/>
    <property type="molecule type" value="Genomic_DNA"/>
</dbReference>
<evidence type="ECO:0000256" key="1">
    <source>
        <dbReference type="SAM" id="MobiDB-lite"/>
    </source>
</evidence>
<keyword evidence="3" id="KW-1185">Reference proteome</keyword>
<evidence type="ECO:0000313" key="2">
    <source>
        <dbReference type="EMBL" id="SAK96159.1"/>
    </source>
</evidence>
<name>A0A158DNH0_9BURK</name>